<dbReference type="Gene3D" id="2.40.50.140">
    <property type="entry name" value="Nucleic acid-binding proteins"/>
    <property type="match status" value="1"/>
</dbReference>
<dbReference type="GO" id="GO:0008270">
    <property type="term" value="F:zinc ion binding"/>
    <property type="evidence" value="ECO:0007669"/>
    <property type="project" value="UniProtKB-KW"/>
</dbReference>
<sequence length="585" mass="64368">MAAAPGSSARTFTREELVSKTVTRLRDEGADVTEDEVAAIVNRIENSGGLYDKQALLRVCTESLQLCAERDQTGMVCSLRLNQENLMDVLKNLAEEMENLKSKVEVSSTVPDRNLQQLAESVQSLRKELVDKVDYLTGQVQGLAHTPVQAEKEKEHANELKPAQAEKETAEKQLEAAKAEAPLPVLLGQAGHAPFKDLSEQQPTEVLVQPMMQVCLATTPKQQPKIGNASTPSCQRRLMMRVVSFVPEAHAPKMKVREDITMVFGNVDVIACYSFWQGGDFIKNDNTPVAPDVVKAMRTCVITGSKLTQPISHMMGAEKLRYTGESSVQAEPLEPKLAEGKAVETSGKEFCEVQRFNAQEAAEWISSRYQAVMEQYEAQKLTGKYDIRLASDLLEEVPKPDRTERAAKTYLCKLHVMGRCREGQECPHAHGKDELAESLQGRACGHGQHPEHALQHRQLEERQLKEQQRRSRALGVLLGNTVASDALPEAKALQCMGGAVAAPAPSAGMEMLGQHATGQVKSFFAKRGYGFISMTPPASGDIFFAKRDLPIAIQERLQVICGALLQTPFTILPPPGGDEPYWCEN</sequence>
<proteinExistence type="predicted"/>
<dbReference type="InterPro" id="IPR000571">
    <property type="entry name" value="Znf_CCCH"/>
</dbReference>
<name>A0A9P1GAD2_9DINO</name>
<keyword evidence="1" id="KW-0862">Zinc</keyword>
<feature type="domain" description="C3H1-type" evidence="4">
    <location>
        <begin position="406"/>
        <end position="433"/>
    </location>
</feature>
<keyword evidence="1" id="KW-0863">Zinc-finger</keyword>
<feature type="zinc finger region" description="C3H1-type" evidence="1">
    <location>
        <begin position="406"/>
        <end position="433"/>
    </location>
</feature>
<dbReference type="PROSITE" id="PS50103">
    <property type="entry name" value="ZF_C3H1"/>
    <property type="match status" value="1"/>
</dbReference>
<feature type="coiled-coil region" evidence="2">
    <location>
        <begin position="80"/>
        <end position="110"/>
    </location>
</feature>
<feature type="compositionally biased region" description="Basic and acidic residues" evidence="3">
    <location>
        <begin position="150"/>
        <end position="168"/>
    </location>
</feature>
<evidence type="ECO:0000313" key="7">
    <source>
        <dbReference type="Proteomes" id="UP001152797"/>
    </source>
</evidence>
<organism evidence="5">
    <name type="scientific">Cladocopium goreaui</name>
    <dbReference type="NCBI Taxonomy" id="2562237"/>
    <lineage>
        <taxon>Eukaryota</taxon>
        <taxon>Sar</taxon>
        <taxon>Alveolata</taxon>
        <taxon>Dinophyceae</taxon>
        <taxon>Suessiales</taxon>
        <taxon>Symbiodiniaceae</taxon>
        <taxon>Cladocopium</taxon>
    </lineage>
</organism>
<evidence type="ECO:0000256" key="3">
    <source>
        <dbReference type="SAM" id="MobiDB-lite"/>
    </source>
</evidence>
<gene>
    <name evidence="5" type="ORF">C1SCF055_LOCUS31704</name>
</gene>
<dbReference type="Proteomes" id="UP001152797">
    <property type="component" value="Unassembled WGS sequence"/>
</dbReference>
<feature type="region of interest" description="Disordered" evidence="3">
    <location>
        <begin position="146"/>
        <end position="168"/>
    </location>
</feature>
<dbReference type="EMBL" id="CAMXCT010003748">
    <property type="protein sequence ID" value="CAI4006024.1"/>
    <property type="molecule type" value="Genomic_DNA"/>
</dbReference>
<evidence type="ECO:0000256" key="1">
    <source>
        <dbReference type="PROSITE-ProRule" id="PRU00723"/>
    </source>
</evidence>
<evidence type="ECO:0000313" key="5">
    <source>
        <dbReference type="EMBL" id="CAI4006024.1"/>
    </source>
</evidence>
<keyword evidence="1" id="KW-0479">Metal-binding</keyword>
<dbReference type="Gene3D" id="4.10.1000.10">
    <property type="entry name" value="Zinc finger, CCCH-type"/>
    <property type="match status" value="1"/>
</dbReference>
<evidence type="ECO:0000313" key="6">
    <source>
        <dbReference type="EMBL" id="CAL4793336.1"/>
    </source>
</evidence>
<dbReference type="EMBL" id="CAMXCT030003748">
    <property type="protein sequence ID" value="CAL4793336.1"/>
    <property type="molecule type" value="Genomic_DNA"/>
</dbReference>
<keyword evidence="2" id="KW-0175">Coiled coil</keyword>
<protein>
    <recommendedName>
        <fullName evidence="4">C3H1-type domain-containing protein</fullName>
    </recommendedName>
</protein>
<comment type="caution">
    <text evidence="5">The sequence shown here is derived from an EMBL/GenBank/DDBJ whole genome shotgun (WGS) entry which is preliminary data.</text>
</comment>
<dbReference type="EMBL" id="CAMXCT020003748">
    <property type="protein sequence ID" value="CAL1159399.1"/>
    <property type="molecule type" value="Genomic_DNA"/>
</dbReference>
<evidence type="ECO:0000259" key="4">
    <source>
        <dbReference type="PROSITE" id="PS50103"/>
    </source>
</evidence>
<dbReference type="AlphaFoldDB" id="A0A9P1GAD2"/>
<accession>A0A9P1GAD2</accession>
<dbReference type="InterPro" id="IPR012340">
    <property type="entry name" value="NA-bd_OB-fold"/>
</dbReference>
<evidence type="ECO:0000256" key="2">
    <source>
        <dbReference type="SAM" id="Coils"/>
    </source>
</evidence>
<reference evidence="6 7" key="2">
    <citation type="submission" date="2024-05" db="EMBL/GenBank/DDBJ databases">
        <authorList>
            <person name="Chen Y."/>
            <person name="Shah S."/>
            <person name="Dougan E. K."/>
            <person name="Thang M."/>
            <person name="Chan C."/>
        </authorList>
    </citation>
    <scope>NUCLEOTIDE SEQUENCE [LARGE SCALE GENOMIC DNA]</scope>
</reference>
<keyword evidence="7" id="KW-1185">Reference proteome</keyword>
<reference evidence="5" key="1">
    <citation type="submission" date="2022-10" db="EMBL/GenBank/DDBJ databases">
        <authorList>
            <person name="Chen Y."/>
            <person name="Dougan E. K."/>
            <person name="Chan C."/>
            <person name="Rhodes N."/>
            <person name="Thang M."/>
        </authorList>
    </citation>
    <scope>NUCLEOTIDE SEQUENCE</scope>
</reference>